<comment type="caution">
    <text evidence="5">The sequence shown here is derived from an EMBL/GenBank/DDBJ whole genome shotgun (WGS) entry which is preliminary data.</text>
</comment>
<keyword evidence="4" id="KW-0694">RNA-binding</keyword>
<evidence type="ECO:0000256" key="1">
    <source>
        <dbReference type="ARBA" id="ARBA00009512"/>
    </source>
</evidence>
<dbReference type="HAMAP" id="MF_00360">
    <property type="entry name" value="Ribosomal_bS6"/>
    <property type="match status" value="1"/>
</dbReference>
<comment type="function">
    <text evidence="2 4">Binds together with bS18 to 16S ribosomal RNA.</text>
</comment>
<dbReference type="NCBIfam" id="TIGR00166">
    <property type="entry name" value="S6"/>
    <property type="match status" value="1"/>
</dbReference>
<dbReference type="Gene3D" id="3.30.70.60">
    <property type="match status" value="1"/>
</dbReference>
<dbReference type="Pfam" id="PF01250">
    <property type="entry name" value="Ribosomal_S6"/>
    <property type="match status" value="1"/>
</dbReference>
<dbReference type="EMBL" id="AEQN01000023">
    <property type="protein sequence ID" value="EFV01107.1"/>
    <property type="molecule type" value="Genomic_DNA"/>
</dbReference>
<gene>
    <name evidence="4 5" type="primary">rpsF</name>
    <name evidence="5" type="ORF">HMP0721_1846</name>
</gene>
<accession>E6MIL1</accession>
<comment type="similarity">
    <text evidence="1 4">Belongs to the bacterial ribosomal protein bS6 family.</text>
</comment>
<dbReference type="PANTHER" id="PTHR21011">
    <property type="entry name" value="MITOCHONDRIAL 28S RIBOSOMAL PROTEIN S6"/>
    <property type="match status" value="1"/>
</dbReference>
<sequence>MKAYETMFVLVPELEKEAIDAEVARVKAIIEKAGEVENVDEWGSRKLAYTIDNKYTDGYYVVIDFKAENSVLDDLNHLYLINDSYIRDIIIAKEK</sequence>
<dbReference type="STRING" id="887929.HMP0721_1846"/>
<dbReference type="SUPFAM" id="SSF54995">
    <property type="entry name" value="Ribosomal protein S6"/>
    <property type="match status" value="1"/>
</dbReference>
<dbReference type="GO" id="GO:0006412">
    <property type="term" value="P:translation"/>
    <property type="evidence" value="ECO:0007669"/>
    <property type="project" value="UniProtKB-UniRule"/>
</dbReference>
<dbReference type="eggNOG" id="COG0360">
    <property type="taxonomic scope" value="Bacteria"/>
</dbReference>
<evidence type="ECO:0000256" key="4">
    <source>
        <dbReference type="HAMAP-Rule" id="MF_00360"/>
    </source>
</evidence>
<dbReference type="HOGENOM" id="CLU_113441_5_1_9"/>
<dbReference type="CDD" id="cd00473">
    <property type="entry name" value="bS6"/>
    <property type="match status" value="1"/>
</dbReference>
<dbReference type="RefSeq" id="WP_006599268.1">
    <property type="nucleotide sequence ID" value="NZ_GL622359.1"/>
</dbReference>
<evidence type="ECO:0000313" key="6">
    <source>
        <dbReference type="Proteomes" id="UP000004754"/>
    </source>
</evidence>
<proteinExistence type="inferred from homology"/>
<keyword evidence="6" id="KW-1185">Reference proteome</keyword>
<dbReference type="GO" id="GO:0005737">
    <property type="term" value="C:cytoplasm"/>
    <property type="evidence" value="ECO:0007669"/>
    <property type="project" value="UniProtKB-ARBA"/>
</dbReference>
<dbReference type="InterPro" id="IPR000529">
    <property type="entry name" value="Ribosomal_bS6"/>
</dbReference>
<dbReference type="GO" id="GO:1990904">
    <property type="term" value="C:ribonucleoprotein complex"/>
    <property type="evidence" value="ECO:0007669"/>
    <property type="project" value="UniProtKB-KW"/>
</dbReference>
<protein>
    <recommendedName>
        <fullName evidence="3 4">Small ribosomal subunit protein bS6</fullName>
    </recommendedName>
</protein>
<evidence type="ECO:0000313" key="5">
    <source>
        <dbReference type="EMBL" id="EFV01107.1"/>
    </source>
</evidence>
<keyword evidence="4 5" id="KW-0689">Ribosomal protein</keyword>
<dbReference type="OrthoDB" id="9812702at2"/>
<dbReference type="InterPro" id="IPR035980">
    <property type="entry name" value="Ribosomal_bS6_sf"/>
</dbReference>
<reference evidence="5 6" key="1">
    <citation type="submission" date="2010-12" db="EMBL/GenBank/DDBJ databases">
        <authorList>
            <person name="Muzny D."/>
            <person name="Qin X."/>
            <person name="Deng J."/>
            <person name="Jiang H."/>
            <person name="Liu Y."/>
            <person name="Qu J."/>
            <person name="Song X.-Z."/>
            <person name="Zhang L."/>
            <person name="Thornton R."/>
            <person name="Coyle M."/>
            <person name="Francisco L."/>
            <person name="Jackson L."/>
            <person name="Javaid M."/>
            <person name="Korchina V."/>
            <person name="Kovar C."/>
            <person name="Mata R."/>
            <person name="Mathew T."/>
            <person name="Ngo R."/>
            <person name="Nguyen L."/>
            <person name="Nguyen N."/>
            <person name="Okwuonu G."/>
            <person name="Ongeri F."/>
            <person name="Pham C."/>
            <person name="Simmons D."/>
            <person name="Wilczek-Boney K."/>
            <person name="Hale W."/>
            <person name="Jakkamsetti A."/>
            <person name="Pham P."/>
            <person name="Ruth R."/>
            <person name="San Lucas F."/>
            <person name="Warren J."/>
            <person name="Zhang J."/>
            <person name="Zhao Z."/>
            <person name="Zhou C."/>
            <person name="Zhu D."/>
            <person name="Lee S."/>
            <person name="Bess C."/>
            <person name="Blankenburg K."/>
            <person name="Forbes L."/>
            <person name="Fu Q."/>
            <person name="Gubbala S."/>
            <person name="Hirani K."/>
            <person name="Jayaseelan J.C."/>
            <person name="Lara F."/>
            <person name="Munidasa M."/>
            <person name="Palculict T."/>
            <person name="Patil S."/>
            <person name="Pu L.-L."/>
            <person name="Saada N."/>
            <person name="Tang L."/>
            <person name="Weissenberger G."/>
            <person name="Zhu Y."/>
            <person name="Hemphill L."/>
            <person name="Shang Y."/>
            <person name="Youmans B."/>
            <person name="Ayvaz T."/>
            <person name="Ross M."/>
            <person name="Santibanez J."/>
            <person name="Aqrawi P."/>
            <person name="Gross S."/>
            <person name="Joshi V."/>
            <person name="Fowler G."/>
            <person name="Nazareth L."/>
            <person name="Reid J."/>
            <person name="Worley K."/>
            <person name="Petrosino J."/>
            <person name="Highlander S."/>
            <person name="Gibbs R."/>
        </authorList>
    </citation>
    <scope>NUCLEOTIDE SEQUENCE [LARGE SCALE GENOMIC DNA]</scope>
    <source>
        <strain evidence="5 6">ATCC 23263</strain>
    </source>
</reference>
<evidence type="ECO:0000256" key="3">
    <source>
        <dbReference type="ARBA" id="ARBA00035294"/>
    </source>
</evidence>
<organism evidence="5 6">
    <name type="scientific">Pseudoramibacter alactolyticus ATCC 23263</name>
    <dbReference type="NCBI Taxonomy" id="887929"/>
    <lineage>
        <taxon>Bacteria</taxon>
        <taxon>Bacillati</taxon>
        <taxon>Bacillota</taxon>
        <taxon>Clostridia</taxon>
        <taxon>Eubacteriales</taxon>
        <taxon>Eubacteriaceae</taxon>
        <taxon>Pseudoramibacter</taxon>
    </lineage>
</organism>
<dbReference type="AlphaFoldDB" id="E6MIL1"/>
<dbReference type="GO" id="GO:0005840">
    <property type="term" value="C:ribosome"/>
    <property type="evidence" value="ECO:0007669"/>
    <property type="project" value="UniProtKB-KW"/>
</dbReference>
<name>E6MIL1_9FIRM</name>
<dbReference type="PANTHER" id="PTHR21011:SF1">
    <property type="entry name" value="SMALL RIBOSOMAL SUBUNIT PROTEIN BS6M"/>
    <property type="match status" value="1"/>
</dbReference>
<keyword evidence="4" id="KW-0687">Ribonucleoprotein</keyword>
<keyword evidence="4" id="KW-0699">rRNA-binding</keyword>
<evidence type="ECO:0000256" key="2">
    <source>
        <dbReference type="ARBA" id="ARBA00035104"/>
    </source>
</evidence>
<dbReference type="GO" id="GO:0070181">
    <property type="term" value="F:small ribosomal subunit rRNA binding"/>
    <property type="evidence" value="ECO:0007669"/>
    <property type="project" value="TreeGrafter"/>
</dbReference>
<dbReference type="InterPro" id="IPR020814">
    <property type="entry name" value="Ribosomal_S6_plastid/chlpt"/>
</dbReference>
<dbReference type="InterPro" id="IPR014717">
    <property type="entry name" value="Transl_elong_EF1B/ribsomal_bS6"/>
</dbReference>
<dbReference type="Proteomes" id="UP000004754">
    <property type="component" value="Unassembled WGS sequence"/>
</dbReference>
<dbReference type="GO" id="GO:0003735">
    <property type="term" value="F:structural constituent of ribosome"/>
    <property type="evidence" value="ECO:0007669"/>
    <property type="project" value="InterPro"/>
</dbReference>